<dbReference type="PANTHER" id="PTHR31635">
    <property type="entry name" value="REVERSE TRANSCRIPTASE DOMAIN-CONTAINING PROTEIN-RELATED"/>
    <property type="match status" value="1"/>
</dbReference>
<dbReference type="Proteomes" id="UP001066276">
    <property type="component" value="Chromosome 4_2"/>
</dbReference>
<evidence type="ECO:0000259" key="1">
    <source>
        <dbReference type="PROSITE" id="PS50878"/>
    </source>
</evidence>
<dbReference type="PROSITE" id="PS50878">
    <property type="entry name" value="RT_POL"/>
    <property type="match status" value="1"/>
</dbReference>
<dbReference type="InterPro" id="IPR043502">
    <property type="entry name" value="DNA/RNA_pol_sf"/>
</dbReference>
<keyword evidence="3" id="KW-1185">Reference proteome</keyword>
<feature type="domain" description="Reverse transcriptase" evidence="1">
    <location>
        <begin position="1"/>
        <end position="183"/>
    </location>
</feature>
<organism evidence="2 3">
    <name type="scientific">Pleurodeles waltl</name>
    <name type="common">Iberian ribbed newt</name>
    <dbReference type="NCBI Taxonomy" id="8319"/>
    <lineage>
        <taxon>Eukaryota</taxon>
        <taxon>Metazoa</taxon>
        <taxon>Chordata</taxon>
        <taxon>Craniata</taxon>
        <taxon>Vertebrata</taxon>
        <taxon>Euteleostomi</taxon>
        <taxon>Amphibia</taxon>
        <taxon>Batrachia</taxon>
        <taxon>Caudata</taxon>
        <taxon>Salamandroidea</taxon>
        <taxon>Salamandridae</taxon>
        <taxon>Pleurodelinae</taxon>
        <taxon>Pleurodeles</taxon>
    </lineage>
</organism>
<dbReference type="InterPro" id="IPR000477">
    <property type="entry name" value="RT_dom"/>
</dbReference>
<dbReference type="AlphaFoldDB" id="A0AAV7STN1"/>
<evidence type="ECO:0000313" key="2">
    <source>
        <dbReference type="EMBL" id="KAJ1167446.1"/>
    </source>
</evidence>
<reference evidence="2" key="1">
    <citation type="journal article" date="2022" name="bioRxiv">
        <title>Sequencing and chromosome-scale assembly of the giantPleurodeles waltlgenome.</title>
        <authorList>
            <person name="Brown T."/>
            <person name="Elewa A."/>
            <person name="Iarovenko S."/>
            <person name="Subramanian E."/>
            <person name="Araus A.J."/>
            <person name="Petzold A."/>
            <person name="Susuki M."/>
            <person name="Suzuki K.-i.T."/>
            <person name="Hayashi T."/>
            <person name="Toyoda A."/>
            <person name="Oliveira C."/>
            <person name="Osipova E."/>
            <person name="Leigh N.D."/>
            <person name="Simon A."/>
            <person name="Yun M.H."/>
        </authorList>
    </citation>
    <scope>NUCLEOTIDE SEQUENCE</scope>
    <source>
        <strain evidence="2">20211129_DDA</strain>
        <tissue evidence="2">Liver</tissue>
    </source>
</reference>
<sequence length="310" mass="34895">MIEYVKSRKVPTALVSLDQEKAFDRVFHEFMDRTLRALGVVTAMYRDTSSTALISGWKTDPFPVLSGVKQGFPLSPLVFICVIELLAKRIRQNRDMRGVTVLGSKGRGEVKYSLYTDDVSVFCADGRSINELEKTCIEFGTASGAKINSTKSETLLLGHWTPTRDPLPFPIKQDFLEILGVWFSGEGAVEKSWEERLAKMKQKLGLWSLRKLMIEEKSLVLRNETLPVIQYIAQVWPVQPRMAKVMFKTHDKGGKGVLDIATIMMGNLRINRLVVGKKDTSTLGCWKMIHSLLRDYAALDGSDDNSDDET</sequence>
<dbReference type="SUPFAM" id="SSF56672">
    <property type="entry name" value="DNA/RNA polymerases"/>
    <property type="match status" value="1"/>
</dbReference>
<dbReference type="PANTHER" id="PTHR31635:SF196">
    <property type="entry name" value="REVERSE TRANSCRIPTASE DOMAIN-CONTAINING PROTEIN-RELATED"/>
    <property type="match status" value="1"/>
</dbReference>
<name>A0AAV7STN1_PLEWA</name>
<accession>A0AAV7STN1</accession>
<proteinExistence type="predicted"/>
<comment type="caution">
    <text evidence="2">The sequence shown here is derived from an EMBL/GenBank/DDBJ whole genome shotgun (WGS) entry which is preliminary data.</text>
</comment>
<evidence type="ECO:0000313" key="3">
    <source>
        <dbReference type="Proteomes" id="UP001066276"/>
    </source>
</evidence>
<dbReference type="Pfam" id="PF00078">
    <property type="entry name" value="RVT_1"/>
    <property type="match status" value="1"/>
</dbReference>
<dbReference type="EMBL" id="JANPWB010000008">
    <property type="protein sequence ID" value="KAJ1167446.1"/>
    <property type="molecule type" value="Genomic_DNA"/>
</dbReference>
<gene>
    <name evidence="2" type="ORF">NDU88_007837</name>
</gene>
<protein>
    <recommendedName>
        <fullName evidence="1">Reverse transcriptase domain-containing protein</fullName>
    </recommendedName>
</protein>